<evidence type="ECO:0000313" key="2">
    <source>
        <dbReference type="EMBL" id="KKM15696.1"/>
    </source>
</evidence>
<dbReference type="AlphaFoldDB" id="A0A0F9HK35"/>
<dbReference type="Pfam" id="PF02026">
    <property type="entry name" value="RyR"/>
    <property type="match status" value="1"/>
</dbReference>
<evidence type="ECO:0000259" key="1">
    <source>
        <dbReference type="Pfam" id="PF02026"/>
    </source>
</evidence>
<name>A0A0F9HK35_9ZZZZ</name>
<feature type="domain" description="Ryanodine receptor Ryr" evidence="1">
    <location>
        <begin position="131"/>
        <end position="203"/>
    </location>
</feature>
<accession>A0A0F9HK35</accession>
<comment type="caution">
    <text evidence="2">The sequence shown here is derived from an EMBL/GenBank/DDBJ whole genome shotgun (WGS) entry which is preliminary data.</text>
</comment>
<dbReference type="EMBL" id="LAZR01014843">
    <property type="protein sequence ID" value="KKM15696.1"/>
    <property type="molecule type" value="Genomic_DNA"/>
</dbReference>
<sequence>MSFDNRPDHPMKSEIFVKLVTESELRKNTVKNFYNTVKENSPEGVFSAYHVKDPDGNPTESLLVHRITEDGRHEYEIPLLRNLTANEIYEVAMHLDRVLNEGNFLFETSTFDEECCVNEDDVGLYMEPDLFEQFATKLSQRMHDKWMHDRVDAGWRYGPERCDEDKTHPLVKPWEQLTEEQQSIDYNLPEFVIDLFEEFGYTVVSHEELDEMIEEFSKRK</sequence>
<dbReference type="Gene3D" id="1.10.490.160">
    <property type="match status" value="1"/>
</dbReference>
<proteinExistence type="predicted"/>
<dbReference type="InterPro" id="IPR003032">
    <property type="entry name" value="Ryanodine_rcpt"/>
</dbReference>
<protein>
    <recommendedName>
        <fullName evidence="1">Ryanodine receptor Ryr domain-containing protein</fullName>
    </recommendedName>
</protein>
<reference evidence="2" key="1">
    <citation type="journal article" date="2015" name="Nature">
        <title>Complex archaea that bridge the gap between prokaryotes and eukaryotes.</title>
        <authorList>
            <person name="Spang A."/>
            <person name="Saw J.H."/>
            <person name="Jorgensen S.L."/>
            <person name="Zaremba-Niedzwiedzka K."/>
            <person name="Martijn J."/>
            <person name="Lind A.E."/>
            <person name="van Eijk R."/>
            <person name="Schleper C."/>
            <person name="Guy L."/>
            <person name="Ettema T.J."/>
        </authorList>
    </citation>
    <scope>NUCLEOTIDE SEQUENCE</scope>
</reference>
<organism evidence="2">
    <name type="scientific">marine sediment metagenome</name>
    <dbReference type="NCBI Taxonomy" id="412755"/>
    <lineage>
        <taxon>unclassified sequences</taxon>
        <taxon>metagenomes</taxon>
        <taxon>ecological metagenomes</taxon>
    </lineage>
</organism>
<gene>
    <name evidence="2" type="ORF">LCGC14_1693430</name>
</gene>